<dbReference type="Gene3D" id="3.40.640.10">
    <property type="entry name" value="Type I PLP-dependent aspartate aminotransferase-like (Major domain)"/>
    <property type="match status" value="1"/>
</dbReference>
<comment type="caution">
    <text evidence="6">The sequence shown here is derived from an EMBL/GenBank/DDBJ whole genome shotgun (WGS) entry which is preliminary data.</text>
</comment>
<keyword evidence="2 5" id="KW-0663">Pyridoxal phosphate</keyword>
<reference evidence="6" key="1">
    <citation type="journal article" date="2017" name="Mycologia">
        <title>Fusarium algeriense, sp. nov., a novel toxigenic crown rot pathogen of durum wheat from Algeria is nested in the Fusarium burgessii species complex.</title>
        <authorList>
            <person name="Laraba I."/>
            <person name="Keddad A."/>
            <person name="Boureghda H."/>
            <person name="Abdallah N."/>
            <person name="Vaughan M.M."/>
            <person name="Proctor R.H."/>
            <person name="Busman M."/>
            <person name="O'Donnell K."/>
        </authorList>
    </citation>
    <scope>NUCLEOTIDE SEQUENCE</scope>
    <source>
        <strain evidence="6">NRRL 25174</strain>
    </source>
</reference>
<evidence type="ECO:0000256" key="4">
    <source>
        <dbReference type="ARBA" id="ARBA00061376"/>
    </source>
</evidence>
<reference evidence="6" key="2">
    <citation type="submission" date="2020-02" db="EMBL/GenBank/DDBJ databases">
        <title>Identification and distribution of gene clusters putatively required for synthesis of sphingolipid metabolism inhibitors in phylogenetically diverse species of the filamentous fungus Fusarium.</title>
        <authorList>
            <person name="Kim H.-S."/>
            <person name="Busman M."/>
            <person name="Brown D.W."/>
            <person name="Divon H."/>
            <person name="Uhlig S."/>
            <person name="Proctor R.H."/>
        </authorList>
    </citation>
    <scope>NUCLEOTIDE SEQUENCE</scope>
    <source>
        <strain evidence="6">NRRL 25174</strain>
    </source>
</reference>
<sequence>MRAELGSSLPPDDKHAISVYIPAWKDTIAWGKGDLELLGDLETVYPRYFISRAVNRLGQLIVEWTISTFIHTASETFKAHFCTVVSSPVTAIAIATRSQAIRFQQSFRGPFTGHVFVYKADIYGGVHHLRESRTSCNWDEVYVVVYSYPLDHLAKAFWRHTGFGISSRRAKYWLDNAPFLNQGHEPLAVDLPLREAQDAKIALRLRIADLYSTQGNELDISDVLLYPTGMSAICQTQDILWEYRQPGKATIAIVGFMKDTFKALSKTYGQECRLYGSSPSDLDVLERDLRLGLDLCALYTEFPGNPLLESVDLERLQNLSIDYDFLFVVDDTVGTPVNVDLMSYCDVVCTSLTTMFSGRCNVMGGSTAINPAGRNHFDLKESFREWYIDTYFPLDAIVMEKNSADFEERVIKASQNAECVADILRKHNSVEQVYYPKGSTTQHIYEQYKRPGKGYGYLLSIRFKSSEAAIAFHDAIDLAKGPGAGANFTLCCAYTLLAHYNDIDWAEEYGVVKDLVRISVGTENDKFLEVVINAALDAALHAHENLKEGCDLSSLF</sequence>
<comment type="similarity">
    <text evidence="4">Belongs to the trans-sulfuration enzymes family. MET7 subfamily.</text>
</comment>
<evidence type="ECO:0000313" key="7">
    <source>
        <dbReference type="Proteomes" id="UP000730481"/>
    </source>
</evidence>
<dbReference type="InterPro" id="IPR015424">
    <property type="entry name" value="PyrdxlP-dep_Trfase"/>
</dbReference>
<dbReference type="EMBL" id="PVQB02000448">
    <property type="protein sequence ID" value="KAF4337004.1"/>
    <property type="molecule type" value="Genomic_DNA"/>
</dbReference>
<dbReference type="FunFam" id="3.90.1150.10:FF:000063">
    <property type="entry name" value="Probable cystathionine gamma-synthase"/>
    <property type="match status" value="1"/>
</dbReference>
<proteinExistence type="inferred from homology"/>
<comment type="cofactor">
    <cofactor evidence="1 5">
        <name>pyridoxal 5'-phosphate</name>
        <dbReference type="ChEBI" id="CHEBI:597326"/>
    </cofactor>
</comment>
<dbReference type="PANTHER" id="PTHR42699">
    <property type="match status" value="1"/>
</dbReference>
<dbReference type="Proteomes" id="UP000730481">
    <property type="component" value="Unassembled WGS sequence"/>
</dbReference>
<dbReference type="InterPro" id="IPR015422">
    <property type="entry name" value="PyrdxlP-dep_Trfase_small"/>
</dbReference>
<evidence type="ECO:0000256" key="1">
    <source>
        <dbReference type="ARBA" id="ARBA00001933"/>
    </source>
</evidence>
<keyword evidence="7" id="KW-1185">Reference proteome</keyword>
<dbReference type="GO" id="GO:0030170">
    <property type="term" value="F:pyridoxal phosphate binding"/>
    <property type="evidence" value="ECO:0007669"/>
    <property type="project" value="InterPro"/>
</dbReference>
<dbReference type="InterPro" id="IPR015421">
    <property type="entry name" value="PyrdxlP-dep_Trfase_major"/>
</dbReference>
<comment type="pathway">
    <text evidence="3">Amino-acid biosynthesis; L-methionine biosynthesis via de novo pathway.</text>
</comment>
<dbReference type="InterPro" id="IPR000277">
    <property type="entry name" value="Cys/Met-Metab_PyrdxlP-dep_enz"/>
</dbReference>
<name>A0A9P5DW64_9HYPO</name>
<dbReference type="AlphaFoldDB" id="A0A9P5DW64"/>
<dbReference type="OrthoDB" id="310895at2759"/>
<protein>
    <submittedName>
        <fullName evidence="6">Cystathionine beta-lyase</fullName>
    </submittedName>
</protein>
<evidence type="ECO:0000256" key="2">
    <source>
        <dbReference type="ARBA" id="ARBA00022898"/>
    </source>
</evidence>
<dbReference type="PANTHER" id="PTHR42699:SF1">
    <property type="entry name" value="CYSTATHIONINE GAMMA-SYNTHASE-RELATED"/>
    <property type="match status" value="1"/>
</dbReference>
<dbReference type="GO" id="GO:0019346">
    <property type="term" value="P:transsulfuration"/>
    <property type="evidence" value="ECO:0007669"/>
    <property type="project" value="InterPro"/>
</dbReference>
<dbReference type="GO" id="GO:0003962">
    <property type="term" value="F:cystathionine gamma-synthase activity"/>
    <property type="evidence" value="ECO:0007669"/>
    <property type="project" value="TreeGrafter"/>
</dbReference>
<dbReference type="SUPFAM" id="SSF53383">
    <property type="entry name" value="PLP-dependent transferases"/>
    <property type="match status" value="1"/>
</dbReference>
<accession>A0A9P5DW64</accession>
<evidence type="ECO:0000256" key="3">
    <source>
        <dbReference type="ARBA" id="ARBA00034478"/>
    </source>
</evidence>
<evidence type="ECO:0000256" key="5">
    <source>
        <dbReference type="RuleBase" id="RU362118"/>
    </source>
</evidence>
<dbReference type="Pfam" id="PF01053">
    <property type="entry name" value="Cys_Met_Meta_PP"/>
    <property type="match status" value="1"/>
</dbReference>
<evidence type="ECO:0000313" key="6">
    <source>
        <dbReference type="EMBL" id="KAF4337004.1"/>
    </source>
</evidence>
<gene>
    <name evidence="6" type="ORF">FBEOM_9122</name>
</gene>
<dbReference type="InterPro" id="IPR051750">
    <property type="entry name" value="Trans-sulfuration_enzymes"/>
</dbReference>
<dbReference type="Gene3D" id="3.90.1150.10">
    <property type="entry name" value="Aspartate Aminotransferase, domain 1"/>
    <property type="match status" value="1"/>
</dbReference>
<organism evidence="6 7">
    <name type="scientific">Fusarium beomiforme</name>
    <dbReference type="NCBI Taxonomy" id="44412"/>
    <lineage>
        <taxon>Eukaryota</taxon>
        <taxon>Fungi</taxon>
        <taxon>Dikarya</taxon>
        <taxon>Ascomycota</taxon>
        <taxon>Pezizomycotina</taxon>
        <taxon>Sordariomycetes</taxon>
        <taxon>Hypocreomycetidae</taxon>
        <taxon>Hypocreales</taxon>
        <taxon>Nectriaceae</taxon>
        <taxon>Fusarium</taxon>
        <taxon>Fusarium burgessii species complex</taxon>
    </lineage>
</organism>